<gene>
    <name evidence="1" type="ORF">GCM10025790_25960</name>
</gene>
<name>A0ABP9G9K4_9MICC</name>
<dbReference type="EMBL" id="BAABLW010000007">
    <property type="protein sequence ID" value="GAA4926760.1"/>
    <property type="molecule type" value="Genomic_DNA"/>
</dbReference>
<reference evidence="2" key="1">
    <citation type="journal article" date="2019" name="Int. J. Syst. Evol. Microbiol.">
        <title>The Global Catalogue of Microorganisms (GCM) 10K type strain sequencing project: providing services to taxonomists for standard genome sequencing and annotation.</title>
        <authorList>
            <consortium name="The Broad Institute Genomics Platform"/>
            <consortium name="The Broad Institute Genome Sequencing Center for Infectious Disease"/>
            <person name="Wu L."/>
            <person name="Ma J."/>
        </authorList>
    </citation>
    <scope>NUCLEOTIDE SEQUENCE [LARGE SCALE GENOMIC DNA]</scope>
    <source>
        <strain evidence="2">JCM 19129</strain>
    </source>
</reference>
<protein>
    <recommendedName>
        <fullName evidence="3">DUF4192 family protein</fullName>
    </recommendedName>
</protein>
<dbReference type="Proteomes" id="UP001500368">
    <property type="component" value="Unassembled WGS sequence"/>
</dbReference>
<accession>A0ABP9G9K4</accession>
<keyword evidence="2" id="KW-1185">Reference proteome</keyword>
<comment type="caution">
    <text evidence="1">The sequence shown here is derived from an EMBL/GenBank/DDBJ whole genome shotgun (WGS) entry which is preliminary data.</text>
</comment>
<sequence>MDTSSELTPHGSSPNDHFNLGTAGDALALVHSCFGELPEDSLVLIGIMDGRTGGHLRVDLSATMHAPQSRAAQYADWLAGPQAEPAPDAVMALLFCPELPSPETQNAYAELLLALATAFWEDHATVLSRVWHIGGPPGPQRRVRALGCQDPNCCPFPGMPAEEQLAAALQAHPELQSSRVSAPQPRQALAEYLRPAHPPSEKDMHLVQQLADCSEVSLAAQSLAALWDETLRRVQWTQDLRWLHQDTEHTGALLATLRRKRGRDALIPLSALGFHAALAGMRFEDMMLGNTTFGREDFDELSDHEQLTLLSESLPGESAPELAEQMLNDYAACWAGATDYAPNWERIDALDRILRELLAYARGMERESVLNVKAWIEWARGRGSISAVFIQAVLAEFPDSTLAGLLARFSEAFGVCPWARVKRQSHSWRLSTS</sequence>
<proteinExistence type="predicted"/>
<evidence type="ECO:0000313" key="1">
    <source>
        <dbReference type="EMBL" id="GAA4926760.1"/>
    </source>
</evidence>
<evidence type="ECO:0000313" key="2">
    <source>
        <dbReference type="Proteomes" id="UP001500368"/>
    </source>
</evidence>
<evidence type="ECO:0008006" key="3">
    <source>
        <dbReference type="Google" id="ProtNLM"/>
    </source>
</evidence>
<dbReference type="Pfam" id="PF13830">
    <property type="entry name" value="DUF4192"/>
    <property type="match status" value="1"/>
</dbReference>
<organism evidence="1 2">
    <name type="scientific">Nesterenkonia rhizosphaerae</name>
    <dbReference type="NCBI Taxonomy" id="1348272"/>
    <lineage>
        <taxon>Bacteria</taxon>
        <taxon>Bacillati</taxon>
        <taxon>Actinomycetota</taxon>
        <taxon>Actinomycetes</taxon>
        <taxon>Micrococcales</taxon>
        <taxon>Micrococcaceae</taxon>
        <taxon>Nesterenkonia</taxon>
    </lineage>
</organism>
<dbReference type="InterPro" id="IPR025447">
    <property type="entry name" value="DUF4192"/>
</dbReference>
<dbReference type="RefSeq" id="WP_345478427.1">
    <property type="nucleotide sequence ID" value="NZ_BAABLW010000007.1"/>
</dbReference>